<sequence length="174" mass="19796">MTINALVYVCLLNLDINSNHKVNISKEQISKDFSSTAPNYVMSSSAVNFQDLIKSATIDFTYDPDSNPLIYKVIDDTDLSNNHMAVYTAFQTVFLESMTIMYALNTDSSYLSGISLSDLNRVRKNIRILSDWLGDYENYQFLIEYLRTNEIALGYAQNKIDLTLNGLTLREDTN</sequence>
<dbReference type="Proteomes" id="UP000229296">
    <property type="component" value="Segment"/>
</dbReference>
<evidence type="ECO:0000313" key="2">
    <source>
        <dbReference type="Proteomes" id="UP000229296"/>
    </source>
</evidence>
<reference evidence="1 2" key="1">
    <citation type="submission" date="2017-08" db="EMBL/GenBank/DDBJ databases">
        <title>Isolation and Characterization of phages of Lactobacillus pentosus and plantarum.</title>
        <authorList>
            <person name="Qi R."/>
            <person name="Yu M."/>
            <person name="Qiao X."/>
            <person name="Li Y."/>
        </authorList>
    </citation>
    <scope>NUCLEOTIDE SEQUENCE [LARGE SCALE GENOMIC DNA]</scope>
</reference>
<organism evidence="1 2">
    <name type="scientific">Lactobacillus phage LpeD</name>
    <dbReference type="NCBI Taxonomy" id="2041210"/>
    <lineage>
        <taxon>Viruses</taxon>
        <taxon>Duplodnaviria</taxon>
        <taxon>Heunggongvirae</taxon>
        <taxon>Uroviricota</taxon>
        <taxon>Caudoviricetes</taxon>
        <taxon>Herelleviridae</taxon>
        <taxon>Elpedvirus</taxon>
        <taxon>Elpedvirus LpeD</taxon>
    </lineage>
</organism>
<gene>
    <name evidence="1" type="ORF">LpeD_25</name>
</gene>
<keyword evidence="2" id="KW-1185">Reference proteome</keyword>
<accession>A0A291I9H0</accession>
<dbReference type="EMBL" id="MF787246">
    <property type="protein sequence ID" value="ATG86334.1"/>
    <property type="molecule type" value="Genomic_DNA"/>
</dbReference>
<name>A0A291I9H0_9CAUD</name>
<proteinExistence type="predicted"/>
<evidence type="ECO:0000313" key="1">
    <source>
        <dbReference type="EMBL" id="ATG86334.1"/>
    </source>
</evidence>
<protein>
    <submittedName>
        <fullName evidence="1">Uncharacterized protein</fullName>
    </submittedName>
</protein>